<comment type="caution">
    <text evidence="2">The sequence shown here is derived from an EMBL/GenBank/DDBJ whole genome shotgun (WGS) entry which is preliminary data.</text>
</comment>
<evidence type="ECO:0000313" key="2">
    <source>
        <dbReference type="EMBL" id="GEY79137.1"/>
    </source>
</evidence>
<evidence type="ECO:0008006" key="3">
    <source>
        <dbReference type="Google" id="ProtNLM"/>
    </source>
</evidence>
<evidence type="ECO:0000256" key="1">
    <source>
        <dbReference type="SAM" id="MobiDB-lite"/>
    </source>
</evidence>
<proteinExistence type="predicted"/>
<reference evidence="2" key="1">
    <citation type="journal article" date="2019" name="Sci. Rep.">
        <title>Draft genome of Tanacetum cinerariifolium, the natural source of mosquito coil.</title>
        <authorList>
            <person name="Yamashiro T."/>
            <person name="Shiraishi A."/>
            <person name="Satake H."/>
            <person name="Nakayama K."/>
        </authorList>
    </citation>
    <scope>NUCLEOTIDE SEQUENCE</scope>
</reference>
<feature type="compositionally biased region" description="Basic and acidic residues" evidence="1">
    <location>
        <begin position="42"/>
        <end position="52"/>
    </location>
</feature>
<protein>
    <recommendedName>
        <fullName evidence="3">RNA-directed DNA polymerase, eukaryota, reverse transcriptase zinc-binding domain protein</fullName>
    </recommendedName>
</protein>
<dbReference type="AlphaFoldDB" id="A0A699HVE1"/>
<accession>A0A699HVE1</accession>
<name>A0A699HVE1_TANCI</name>
<gene>
    <name evidence="2" type="ORF">Tci_451111</name>
</gene>
<organism evidence="2">
    <name type="scientific">Tanacetum cinerariifolium</name>
    <name type="common">Dalmatian daisy</name>
    <name type="synonym">Chrysanthemum cinerariifolium</name>
    <dbReference type="NCBI Taxonomy" id="118510"/>
    <lineage>
        <taxon>Eukaryota</taxon>
        <taxon>Viridiplantae</taxon>
        <taxon>Streptophyta</taxon>
        <taxon>Embryophyta</taxon>
        <taxon>Tracheophyta</taxon>
        <taxon>Spermatophyta</taxon>
        <taxon>Magnoliopsida</taxon>
        <taxon>eudicotyledons</taxon>
        <taxon>Gunneridae</taxon>
        <taxon>Pentapetalae</taxon>
        <taxon>asterids</taxon>
        <taxon>campanulids</taxon>
        <taxon>Asterales</taxon>
        <taxon>Asteraceae</taxon>
        <taxon>Asteroideae</taxon>
        <taxon>Anthemideae</taxon>
        <taxon>Anthemidinae</taxon>
        <taxon>Tanacetum</taxon>
    </lineage>
</organism>
<sequence>MKTIAMEAGQMFKVNDKMYSIKIKEEHNHSLLINLQSPSENDYSHGEQDKNSSDGMSDANYRGGPKQDQSEDDISDDDSFDDDFPFLVVQETVLGSRYPNGDFPRGQFEGDVSTRMVNDTPDKGMEKVSVPSEIVPIKLQLLDKVSNLIGCENTFRKDELDRPIIHNLSHVRAHDPLAGEEESSIKHNIPYDKLTQKTNIKHQEVIYDKISGVRNMVKLLNLNVIGLQETKSKCIDASLVRRNSSNPGSVVRIRFRQERVKCSFSISEASTFKDFIAKSGLLDFRWVIVALLALIEKSLPGFDSLVNKSWSEGLYNGTPNIMLKNKLKKLKGDVKEWNYSKRVESSRLKEELKKRIFDWDQKAELGSL</sequence>
<feature type="region of interest" description="Disordered" evidence="1">
    <location>
        <begin position="34"/>
        <end position="77"/>
    </location>
</feature>
<feature type="non-terminal residue" evidence="2">
    <location>
        <position position="368"/>
    </location>
</feature>
<dbReference type="EMBL" id="BKCJ010210064">
    <property type="protein sequence ID" value="GEY79137.1"/>
    <property type="molecule type" value="Genomic_DNA"/>
</dbReference>